<protein>
    <submittedName>
        <fullName evidence="1">DUF4406 domain-containing protein</fullName>
    </submittedName>
</protein>
<keyword evidence="2" id="KW-1185">Reference proteome</keyword>
<evidence type="ECO:0000313" key="1">
    <source>
        <dbReference type="EMBL" id="TGX82819.1"/>
    </source>
</evidence>
<organism evidence="1 2">
    <name type="scientific">Palleniella muris</name>
    <dbReference type="NCBI Taxonomy" id="3038145"/>
    <lineage>
        <taxon>Bacteria</taxon>
        <taxon>Pseudomonadati</taxon>
        <taxon>Bacteroidota</taxon>
        <taxon>Bacteroidia</taxon>
        <taxon>Bacteroidales</taxon>
        <taxon>Prevotellaceae</taxon>
        <taxon>Palleniella</taxon>
    </lineage>
</organism>
<proteinExistence type="predicted"/>
<gene>
    <name evidence="1" type="ORF">E5358_05635</name>
</gene>
<reference evidence="1" key="1">
    <citation type="submission" date="2019-04" db="EMBL/GenBank/DDBJ databases">
        <title>Microbes associate with the intestines of laboratory mice.</title>
        <authorList>
            <person name="Navarre W."/>
            <person name="Wong E."/>
            <person name="Huang K."/>
            <person name="Tropini C."/>
            <person name="Ng K."/>
            <person name="Yu B."/>
        </authorList>
    </citation>
    <scope>NUCLEOTIDE SEQUENCE</scope>
    <source>
        <strain evidence="1">NM73_A23</strain>
    </source>
</reference>
<name>A0AC61QR74_9BACT</name>
<accession>A0AC61QR74</accession>
<sequence>MKKVYISLPISGQNLDDVRKRIQETSELLKAKGYIPVSPLEVQTDLNAPYSELMGNDIKALLECDAIILLDGWENSKGCRLEKYAASLYHKPVFINEFIYSI</sequence>
<dbReference type="EMBL" id="SRZC01000007">
    <property type="protein sequence ID" value="TGX82819.1"/>
    <property type="molecule type" value="Genomic_DNA"/>
</dbReference>
<comment type="caution">
    <text evidence="1">The sequence shown here is derived from an EMBL/GenBank/DDBJ whole genome shotgun (WGS) entry which is preliminary data.</text>
</comment>
<evidence type="ECO:0000313" key="2">
    <source>
        <dbReference type="Proteomes" id="UP000308886"/>
    </source>
</evidence>
<dbReference type="Proteomes" id="UP000308886">
    <property type="component" value="Unassembled WGS sequence"/>
</dbReference>